<reference evidence="1" key="1">
    <citation type="submission" date="2022-09" db="EMBL/GenBank/DDBJ databases">
        <title>Interaction between co-microsymbionts with complementary sets of symbiotic genes in legume-rhizobium systems.</title>
        <authorList>
            <person name="Safronova V."/>
            <person name="Sazanova A."/>
            <person name="Afonin A."/>
            <person name="Chirak E."/>
        </authorList>
    </citation>
    <scope>NUCLEOTIDE SEQUENCE</scope>
    <source>
        <strain evidence="1">A18/3m</strain>
    </source>
</reference>
<geneLocation type="plasmid" evidence="1 2">
    <name>p_unnamed3</name>
</geneLocation>
<protein>
    <submittedName>
        <fullName evidence="1">Uncharacterized protein</fullName>
    </submittedName>
</protein>
<organism evidence="1 2">
    <name type="scientific">Phyllobacterium zundukense</name>
    <dbReference type="NCBI Taxonomy" id="1867719"/>
    <lineage>
        <taxon>Bacteria</taxon>
        <taxon>Pseudomonadati</taxon>
        <taxon>Pseudomonadota</taxon>
        <taxon>Alphaproteobacteria</taxon>
        <taxon>Hyphomicrobiales</taxon>
        <taxon>Phyllobacteriaceae</taxon>
        <taxon>Phyllobacterium</taxon>
    </lineage>
</organism>
<dbReference type="EMBL" id="CP104970">
    <property type="protein sequence ID" value="UXN57711.1"/>
    <property type="molecule type" value="Genomic_DNA"/>
</dbReference>
<sequence length="205" mass="22852">MKEGDECMRVRAFYGVVLALLTGPAFAQNVTFDIFGIQIGDTPAVVTDALTAKGFAKYREQRGPSFDEQVAIRREKIDAFTAKGALKEIIYTRDADKISIMFTAWPDGEKVTQVFYRPNITPEDCPSFKDAAEQKYGKAIKYAGAWIDRPVEKKKGFGERKSDETISVMVKCSLGDRLIDMGLFGAPTMLNRMLDKADGEAIHDF</sequence>
<name>A0ACD4CVU1_9HYPH</name>
<keyword evidence="2" id="KW-1185">Reference proteome</keyword>
<dbReference type="Proteomes" id="UP001061991">
    <property type="component" value="Plasmid p_unnamed3"/>
</dbReference>
<keyword evidence="1" id="KW-0614">Plasmid</keyword>
<evidence type="ECO:0000313" key="2">
    <source>
        <dbReference type="Proteomes" id="UP001061991"/>
    </source>
</evidence>
<gene>
    <name evidence="1" type="ORF">N8E88_02560</name>
</gene>
<evidence type="ECO:0000313" key="1">
    <source>
        <dbReference type="EMBL" id="UXN57711.1"/>
    </source>
</evidence>
<accession>A0ACD4CVU1</accession>
<proteinExistence type="predicted"/>